<reference evidence="8" key="1">
    <citation type="submission" date="2012-12" db="EMBL/GenBank/DDBJ databases">
        <authorList>
            <person name="Hellsten U."/>
            <person name="Grimwood J."/>
            <person name="Chapman J.A."/>
            <person name="Shapiro H."/>
            <person name="Aerts A."/>
            <person name="Otillar R.P."/>
            <person name="Terry A.Y."/>
            <person name="Boore J.L."/>
            <person name="Simakov O."/>
            <person name="Marletaz F."/>
            <person name="Cho S.-J."/>
            <person name="Edsinger-Gonzales E."/>
            <person name="Havlak P."/>
            <person name="Kuo D.-H."/>
            <person name="Larsson T."/>
            <person name="Lv J."/>
            <person name="Arendt D."/>
            <person name="Savage R."/>
            <person name="Osoegawa K."/>
            <person name="de Jong P."/>
            <person name="Lindberg D.R."/>
            <person name="Seaver E.C."/>
            <person name="Weisblat D.A."/>
            <person name="Putnam N.H."/>
            <person name="Grigoriev I.V."/>
            <person name="Rokhsar D.S."/>
        </authorList>
    </citation>
    <scope>NUCLEOTIDE SEQUENCE</scope>
</reference>
<evidence type="ECO:0000259" key="4">
    <source>
        <dbReference type="PROSITE" id="PS50197"/>
    </source>
</evidence>
<evidence type="ECO:0000256" key="3">
    <source>
        <dbReference type="PROSITE-ProRule" id="PRU00221"/>
    </source>
</evidence>
<organism evidence="7 8">
    <name type="scientific">Helobdella robusta</name>
    <name type="common">Californian leech</name>
    <dbReference type="NCBI Taxonomy" id="6412"/>
    <lineage>
        <taxon>Eukaryota</taxon>
        <taxon>Metazoa</taxon>
        <taxon>Spiralia</taxon>
        <taxon>Lophotrochozoa</taxon>
        <taxon>Annelida</taxon>
        <taxon>Clitellata</taxon>
        <taxon>Hirudinea</taxon>
        <taxon>Rhynchobdellida</taxon>
        <taxon>Glossiphoniidae</taxon>
        <taxon>Helobdella</taxon>
    </lineage>
</organism>
<dbReference type="HOGENOM" id="CLU_000218_5_0_1"/>
<evidence type="ECO:0000256" key="2">
    <source>
        <dbReference type="ARBA" id="ARBA00022737"/>
    </source>
</evidence>
<dbReference type="SUPFAM" id="SSF50729">
    <property type="entry name" value="PH domain-like"/>
    <property type="match status" value="1"/>
</dbReference>
<dbReference type="PROSITE" id="PS51783">
    <property type="entry name" value="PH_BEACH"/>
    <property type="match status" value="1"/>
</dbReference>
<dbReference type="Gene3D" id="2.30.29.30">
    <property type="entry name" value="Pleckstrin-homology domain (PH domain)/Phosphotyrosine-binding domain (PTB)"/>
    <property type="match status" value="1"/>
</dbReference>
<dbReference type="InterPro" id="IPR023362">
    <property type="entry name" value="PH-BEACH_dom"/>
</dbReference>
<reference evidence="7" key="3">
    <citation type="submission" date="2015-06" db="UniProtKB">
        <authorList>
            <consortium name="EnsemblMetazoa"/>
        </authorList>
    </citation>
    <scope>IDENTIFICATION</scope>
</reference>
<dbReference type="InterPro" id="IPR011993">
    <property type="entry name" value="PH-like_dom_sf"/>
</dbReference>
<evidence type="ECO:0000313" key="7">
    <source>
        <dbReference type="EnsemblMetazoa" id="HelroP111169"/>
    </source>
</evidence>
<protein>
    <recommendedName>
        <fullName evidence="9">BEACH domain-containing protein</fullName>
    </recommendedName>
</protein>
<accession>T1EF90</accession>
<dbReference type="InterPro" id="IPR050865">
    <property type="entry name" value="BEACH_Domain"/>
</dbReference>
<dbReference type="GeneID" id="20195242"/>
<dbReference type="PROSITE" id="PS50082">
    <property type="entry name" value="WD_REPEATS_2"/>
    <property type="match status" value="2"/>
</dbReference>
<dbReference type="RefSeq" id="XP_009016479.1">
    <property type="nucleotide sequence ID" value="XM_009018231.1"/>
</dbReference>
<dbReference type="InterPro" id="IPR000409">
    <property type="entry name" value="BEACH_dom"/>
</dbReference>
<dbReference type="SUPFAM" id="SSF50978">
    <property type="entry name" value="WD40 repeat-like"/>
    <property type="match status" value="1"/>
</dbReference>
<dbReference type="InterPro" id="IPR015943">
    <property type="entry name" value="WD40/YVTN_repeat-like_dom_sf"/>
</dbReference>
<dbReference type="PANTHER" id="PTHR13743">
    <property type="entry name" value="BEIGE/BEACH-RELATED"/>
    <property type="match status" value="1"/>
</dbReference>
<dbReference type="KEGG" id="hro:HELRODRAFT_111169"/>
<dbReference type="FunFam" id="1.10.1540.10:FF:000001">
    <property type="entry name" value="neurobeachin isoform X1"/>
    <property type="match status" value="1"/>
</dbReference>
<dbReference type="InterPro" id="IPR036372">
    <property type="entry name" value="BEACH_dom_sf"/>
</dbReference>
<dbReference type="CDD" id="cd06071">
    <property type="entry name" value="Beach"/>
    <property type="match status" value="1"/>
</dbReference>
<keyword evidence="2" id="KW-0677">Repeat</keyword>
<name>T1EF90_HELRO</name>
<feature type="domain" description="BEACH-type PH" evidence="5">
    <location>
        <begin position="1"/>
        <end position="91"/>
    </location>
</feature>
<feature type="repeat" description="WD" evidence="3">
    <location>
        <begin position="613"/>
        <end position="654"/>
    </location>
</feature>
<evidence type="ECO:0000313" key="6">
    <source>
        <dbReference type="EMBL" id="ESO05164.1"/>
    </source>
</evidence>
<dbReference type="SMART" id="SM00320">
    <property type="entry name" value="WD40"/>
    <property type="match status" value="4"/>
</dbReference>
<dbReference type="OMA" id="WSIQANQ"/>
<dbReference type="Gene3D" id="2.130.10.10">
    <property type="entry name" value="YVTN repeat-like/Quinoprotein amine dehydrogenase"/>
    <property type="match status" value="1"/>
</dbReference>
<dbReference type="Gene3D" id="1.10.1540.10">
    <property type="entry name" value="BEACH domain"/>
    <property type="match status" value="1"/>
</dbReference>
<dbReference type="InterPro" id="IPR036322">
    <property type="entry name" value="WD40_repeat_dom_sf"/>
</dbReference>
<dbReference type="EMBL" id="AMQM01003889">
    <property type="status" value="NOT_ANNOTATED_CDS"/>
    <property type="molecule type" value="Genomic_DNA"/>
</dbReference>
<dbReference type="AlphaFoldDB" id="T1EF90"/>
<dbReference type="CTD" id="20195242"/>
<dbReference type="Proteomes" id="UP000015101">
    <property type="component" value="Unassembled WGS sequence"/>
</dbReference>
<dbReference type="InterPro" id="IPR019775">
    <property type="entry name" value="WD40_repeat_CS"/>
</dbReference>
<keyword evidence="1 3" id="KW-0853">WD repeat</keyword>
<sequence length="806" mass="91369">MSQECELITIYETIKGRLDITSTSLVFTNLSPGRNIPTVDVIRLPVDQLKEIHFRRYNLRRSALEFFLINQNNYFLNFEKSVRNKIYTRIIRLRPPNLVYYQSRSPAEIIKSSGLTQKWVQREMSNFEYLMQLNTISGRTYNDLSQYPVFPWVLSDYKSSTLNLDDPNVYRDLAWPIGAVNPRHREQLRDKYESLSDNSSDASDRFHYGTHYSNPAGVMHYLVRLEPFTSLHVQLQDGSFDVTDRQFHSLSSTWDTLMNNPNDVKELIPEFFYHPEFLVNVNDLDLGEMQNSDERFGDVILPPWASSANDFIDKHMQALESDYVSENLHKWVDLIFGYRQQGEAAVEALNVFYYCTYEGAVDLDAITDEKKKKALEGIIKNFGQAPSQLFKEPHPKRLSKREWLNQASKVDRVMCLFNSVNNLKIFQVQGAPSNGLPLVHVDIPNNQSYSLPQWNNASLNMICITADGVLGVHSWLPYDRNISNFFTFTSDVSMFNPRSQKKLFTSSSLATTYQSSSSASTASSTMKLFVVTPDARLIVSGGHWDNSMRVFSLVKMKQITSIVYHTDVITCLAMDRLGKRLVTGSRDATCIVWEIIYKGSKSETINSTPLKLLYGHSTEITCLSLSWELDVVVSGSKDGLVVVYTLQDGLYVRTLQPPHAKGWMVSVEQMAMSHLGHICVFCKHQIINSSSNGNSSDDGSRSTSISTGEKEKLTMHLYSINGKHLSKEDLQDHVSDMIIHSGFLLVGFSSGQFVIKKLYGLKTEATQNFNSAIKCLAMSPGGSHLLVGLISGWIMILALDRVSELK</sequence>
<dbReference type="CDD" id="cd01201">
    <property type="entry name" value="PH_BEACH"/>
    <property type="match status" value="1"/>
</dbReference>
<dbReference type="OrthoDB" id="26681at2759"/>
<dbReference type="STRING" id="6412.T1EF90"/>
<dbReference type="Pfam" id="PF02138">
    <property type="entry name" value="Beach"/>
    <property type="match status" value="1"/>
</dbReference>
<dbReference type="PROSITE" id="PS00678">
    <property type="entry name" value="WD_REPEATS_1"/>
    <property type="match status" value="1"/>
</dbReference>
<proteinExistence type="predicted"/>
<dbReference type="SUPFAM" id="SSF81837">
    <property type="entry name" value="BEACH domain"/>
    <property type="match status" value="1"/>
</dbReference>
<feature type="repeat" description="WD" evidence="3">
    <location>
        <begin position="562"/>
        <end position="595"/>
    </location>
</feature>
<reference evidence="6 8" key="2">
    <citation type="journal article" date="2013" name="Nature">
        <title>Insights into bilaterian evolution from three spiralian genomes.</title>
        <authorList>
            <person name="Simakov O."/>
            <person name="Marletaz F."/>
            <person name="Cho S.J."/>
            <person name="Edsinger-Gonzales E."/>
            <person name="Havlak P."/>
            <person name="Hellsten U."/>
            <person name="Kuo D.H."/>
            <person name="Larsson T."/>
            <person name="Lv J."/>
            <person name="Arendt D."/>
            <person name="Savage R."/>
            <person name="Osoegawa K."/>
            <person name="de Jong P."/>
            <person name="Grimwood J."/>
            <person name="Chapman J.A."/>
            <person name="Shapiro H."/>
            <person name="Aerts A."/>
            <person name="Otillar R.P."/>
            <person name="Terry A.Y."/>
            <person name="Boore J.L."/>
            <person name="Grigoriev I.V."/>
            <person name="Lindberg D.R."/>
            <person name="Seaver E.C."/>
            <person name="Weisblat D.A."/>
            <person name="Putnam N.H."/>
            <person name="Rokhsar D.S."/>
        </authorList>
    </citation>
    <scope>NUCLEOTIDE SEQUENCE</scope>
</reference>
<dbReference type="EnsemblMetazoa" id="HelroT111169">
    <property type="protein sequence ID" value="HelroP111169"/>
    <property type="gene ID" value="HelroG111169"/>
</dbReference>
<evidence type="ECO:0000259" key="5">
    <source>
        <dbReference type="PROSITE" id="PS51783"/>
    </source>
</evidence>
<feature type="domain" description="BEACH" evidence="4">
    <location>
        <begin position="104"/>
        <end position="397"/>
    </location>
</feature>
<evidence type="ECO:0000313" key="8">
    <source>
        <dbReference type="Proteomes" id="UP000015101"/>
    </source>
</evidence>
<dbReference type="SMART" id="SM01026">
    <property type="entry name" value="Beach"/>
    <property type="match status" value="1"/>
</dbReference>
<dbReference type="InParanoid" id="T1EF90"/>
<dbReference type="PANTHER" id="PTHR13743:SF112">
    <property type="entry name" value="BEACH DOMAIN-CONTAINING PROTEIN"/>
    <property type="match status" value="1"/>
</dbReference>
<dbReference type="PROSITE" id="PS50197">
    <property type="entry name" value="BEACH"/>
    <property type="match status" value="1"/>
</dbReference>
<dbReference type="eggNOG" id="KOG1787">
    <property type="taxonomic scope" value="Eukaryota"/>
</dbReference>
<keyword evidence="8" id="KW-1185">Reference proteome</keyword>
<dbReference type="Pfam" id="PF14844">
    <property type="entry name" value="PH_BEACH"/>
    <property type="match status" value="1"/>
</dbReference>
<dbReference type="EMBL" id="KB096365">
    <property type="protein sequence ID" value="ESO05164.1"/>
    <property type="molecule type" value="Genomic_DNA"/>
</dbReference>
<gene>
    <name evidence="7" type="primary">20195242</name>
    <name evidence="6" type="ORF">HELRODRAFT_111169</name>
</gene>
<dbReference type="Pfam" id="PF20426">
    <property type="entry name" value="NBCH_WD40"/>
    <property type="match status" value="1"/>
</dbReference>
<evidence type="ECO:0008006" key="9">
    <source>
        <dbReference type="Google" id="ProtNLM"/>
    </source>
</evidence>
<dbReference type="InterPro" id="IPR046851">
    <property type="entry name" value="NBCH_WD40"/>
</dbReference>
<dbReference type="InterPro" id="IPR001680">
    <property type="entry name" value="WD40_rpt"/>
</dbReference>
<dbReference type="PROSITE" id="PS50294">
    <property type="entry name" value="WD_REPEATS_REGION"/>
    <property type="match status" value="1"/>
</dbReference>
<evidence type="ECO:0000256" key="1">
    <source>
        <dbReference type="ARBA" id="ARBA00022574"/>
    </source>
</evidence>